<dbReference type="EMBL" id="BNJQ01000003">
    <property type="protein sequence ID" value="GHP02630.1"/>
    <property type="molecule type" value="Genomic_DNA"/>
</dbReference>
<dbReference type="Pfam" id="PF00650">
    <property type="entry name" value="CRAL_TRIO"/>
    <property type="match status" value="1"/>
</dbReference>
<comment type="caution">
    <text evidence="3">The sequence shown here is derived from an EMBL/GenBank/DDBJ whole genome shotgun (WGS) entry which is preliminary data.</text>
</comment>
<dbReference type="PROSITE" id="PS50866">
    <property type="entry name" value="GOLD"/>
    <property type="match status" value="1"/>
</dbReference>
<feature type="domain" description="GOLD" evidence="2">
    <location>
        <begin position="300"/>
        <end position="387"/>
    </location>
</feature>
<keyword evidence="4" id="KW-1185">Reference proteome</keyword>
<evidence type="ECO:0008006" key="5">
    <source>
        <dbReference type="Google" id="ProtNLM"/>
    </source>
</evidence>
<dbReference type="OrthoDB" id="1434354at2759"/>
<dbReference type="CDD" id="cd00170">
    <property type="entry name" value="SEC14"/>
    <property type="match status" value="1"/>
</dbReference>
<sequence>MPNDVANVVCLLATHADAVAAALAAATKALANTLDDLKEEGPYDETFALRFVLSNMKEGPNVTADNLIKTIKWRRENASWLTATKNEDFNAIERFVAAGYHGATHEGNPLYIVRAGISNAVALMDACKEEDVVRWMLWKREQGFQTCDRLTRETGTMHRMLVVNDLNHVSLVSGQDPRFRAVLAKVSKMSEVYYPQLLGRSVLINVPRLFSALFSAFKLILSKKMLAKIAICPGRTLTEDISRCPFASKVVNLDTLPTFLGGRCRCKPGCISEVPNDQTENVCRVGGDGMSLCKVAARDKHDVYLEVDAGDKVGYSLQVEERGVEISVVLKDEDGGELTLVQPRKHKAEDGLHEGVVACPTKGTLVLHFDNTYSYFREKSIRYSASVLSVTGNADDDADAEG</sequence>
<dbReference type="AlphaFoldDB" id="A0A830H9J0"/>
<accession>A0A830H9J0</accession>
<protein>
    <recommendedName>
        <fullName evidence="5">CRAL-TRIO domain-containing protein</fullName>
    </recommendedName>
</protein>
<evidence type="ECO:0000259" key="1">
    <source>
        <dbReference type="PROSITE" id="PS50191"/>
    </source>
</evidence>
<dbReference type="GO" id="GO:0005737">
    <property type="term" value="C:cytoplasm"/>
    <property type="evidence" value="ECO:0007669"/>
    <property type="project" value="TreeGrafter"/>
</dbReference>
<dbReference type="PROSITE" id="PS50191">
    <property type="entry name" value="CRAL_TRIO"/>
    <property type="match status" value="1"/>
</dbReference>
<evidence type="ECO:0000259" key="2">
    <source>
        <dbReference type="PROSITE" id="PS50866"/>
    </source>
</evidence>
<dbReference type="PANTHER" id="PTHR23324:SF83">
    <property type="entry name" value="SEC14-LIKE PROTEIN 2"/>
    <property type="match status" value="1"/>
</dbReference>
<gene>
    <name evidence="3" type="ORF">PPROV_000138600</name>
</gene>
<name>A0A830H9J0_9CHLO</name>
<dbReference type="InterPro" id="IPR036598">
    <property type="entry name" value="GOLD_dom_sf"/>
</dbReference>
<evidence type="ECO:0000313" key="3">
    <source>
        <dbReference type="EMBL" id="GHP02630.1"/>
    </source>
</evidence>
<organism evidence="3 4">
    <name type="scientific">Pycnococcus provasolii</name>
    <dbReference type="NCBI Taxonomy" id="41880"/>
    <lineage>
        <taxon>Eukaryota</taxon>
        <taxon>Viridiplantae</taxon>
        <taxon>Chlorophyta</taxon>
        <taxon>Pseudoscourfieldiophyceae</taxon>
        <taxon>Pseudoscourfieldiales</taxon>
        <taxon>Pycnococcaceae</taxon>
        <taxon>Pycnococcus</taxon>
    </lineage>
</organism>
<dbReference type="SUPFAM" id="SSF52087">
    <property type="entry name" value="CRAL/TRIO domain"/>
    <property type="match status" value="1"/>
</dbReference>
<proteinExistence type="predicted"/>
<dbReference type="SMART" id="SM00516">
    <property type="entry name" value="SEC14"/>
    <property type="match status" value="1"/>
</dbReference>
<dbReference type="Gene3D" id="3.40.525.10">
    <property type="entry name" value="CRAL-TRIO lipid binding domain"/>
    <property type="match status" value="1"/>
</dbReference>
<dbReference type="InterPro" id="IPR036865">
    <property type="entry name" value="CRAL-TRIO_dom_sf"/>
</dbReference>
<dbReference type="Gene3D" id="2.60.120.680">
    <property type="entry name" value="GOLD domain"/>
    <property type="match status" value="1"/>
</dbReference>
<feature type="domain" description="CRAL-TRIO" evidence="1">
    <location>
        <begin position="88"/>
        <end position="268"/>
    </location>
</feature>
<dbReference type="InterPro" id="IPR051064">
    <property type="entry name" value="SEC14/CRAL-TRIO_domain"/>
</dbReference>
<dbReference type="InterPro" id="IPR009038">
    <property type="entry name" value="GOLD_dom"/>
</dbReference>
<dbReference type="Proteomes" id="UP000660262">
    <property type="component" value="Unassembled WGS sequence"/>
</dbReference>
<dbReference type="SUPFAM" id="SSF101576">
    <property type="entry name" value="Supernatant protein factor (SPF), C-terminal domain"/>
    <property type="match status" value="1"/>
</dbReference>
<dbReference type="InterPro" id="IPR001251">
    <property type="entry name" value="CRAL-TRIO_dom"/>
</dbReference>
<reference evidence="3" key="1">
    <citation type="submission" date="2020-10" db="EMBL/GenBank/DDBJ databases">
        <title>Unveiling of a novel bifunctional photoreceptor, Dualchrome1, isolated from a cosmopolitan green alga.</title>
        <authorList>
            <person name="Suzuki S."/>
            <person name="Kawachi M."/>
        </authorList>
    </citation>
    <scope>NUCLEOTIDE SEQUENCE</scope>
    <source>
        <strain evidence="3">NIES 2893</strain>
    </source>
</reference>
<dbReference type="PANTHER" id="PTHR23324">
    <property type="entry name" value="SEC14 RELATED PROTEIN"/>
    <property type="match status" value="1"/>
</dbReference>
<evidence type="ECO:0000313" key="4">
    <source>
        <dbReference type="Proteomes" id="UP000660262"/>
    </source>
</evidence>